<dbReference type="Proteomes" id="UP000007879">
    <property type="component" value="Unassembled WGS sequence"/>
</dbReference>
<dbReference type="AlphaFoldDB" id="A0AAN0JKL8"/>
<evidence type="ECO:0000256" key="1">
    <source>
        <dbReference type="PROSITE-ProRule" id="PRU00023"/>
    </source>
</evidence>
<dbReference type="GeneID" id="100635037"/>
<reference evidence="3" key="2">
    <citation type="submission" date="2024-06" db="UniProtKB">
        <authorList>
            <consortium name="EnsemblMetazoa"/>
        </authorList>
    </citation>
    <scope>IDENTIFICATION</scope>
</reference>
<keyword evidence="1" id="KW-0040">ANK repeat</keyword>
<dbReference type="RefSeq" id="XP_019857307.1">
    <property type="nucleotide sequence ID" value="XM_020001748.1"/>
</dbReference>
<dbReference type="Gene3D" id="1.25.40.20">
    <property type="entry name" value="Ankyrin repeat-containing domain"/>
    <property type="match status" value="1"/>
</dbReference>
<dbReference type="SUPFAM" id="SSF48403">
    <property type="entry name" value="Ankyrin repeat"/>
    <property type="match status" value="1"/>
</dbReference>
<dbReference type="InterPro" id="IPR002110">
    <property type="entry name" value="Ankyrin_rpt"/>
</dbReference>
<dbReference type="EnsemblMetazoa" id="XM_020001748.1">
    <property type="protein sequence ID" value="XP_019857307.1"/>
    <property type="gene ID" value="LOC100635037"/>
</dbReference>
<reference evidence="4" key="1">
    <citation type="journal article" date="2010" name="Nature">
        <title>The Amphimedon queenslandica genome and the evolution of animal complexity.</title>
        <authorList>
            <person name="Srivastava M."/>
            <person name="Simakov O."/>
            <person name="Chapman J."/>
            <person name="Fahey B."/>
            <person name="Gauthier M.E."/>
            <person name="Mitros T."/>
            <person name="Richards G.S."/>
            <person name="Conaco C."/>
            <person name="Dacre M."/>
            <person name="Hellsten U."/>
            <person name="Larroux C."/>
            <person name="Putnam N.H."/>
            <person name="Stanke M."/>
            <person name="Adamska M."/>
            <person name="Darling A."/>
            <person name="Degnan S.M."/>
            <person name="Oakley T.H."/>
            <person name="Plachetzki D.C."/>
            <person name="Zhai Y."/>
            <person name="Adamski M."/>
            <person name="Calcino A."/>
            <person name="Cummins S.F."/>
            <person name="Goodstein D.M."/>
            <person name="Harris C."/>
            <person name="Jackson D.J."/>
            <person name="Leys S.P."/>
            <person name="Shu S."/>
            <person name="Woodcroft B.J."/>
            <person name="Vervoort M."/>
            <person name="Kosik K.S."/>
            <person name="Manning G."/>
            <person name="Degnan B.M."/>
            <person name="Rokhsar D.S."/>
        </authorList>
    </citation>
    <scope>NUCLEOTIDE SEQUENCE [LARGE SCALE GENOMIC DNA]</scope>
</reference>
<sequence>MTPLHLSVLNDDATLTALLLKRGADYKCVDDDNKTPLMYALEKENGNIVTLLKLAKASDEAGRSESVDSQMFMDETMASIYKDFSGGDRDSLKNQSTSSNNSTPSVASSGEEGSKVYVSVATISNSNPVFSVEQKN</sequence>
<feature type="compositionally biased region" description="Low complexity" evidence="2">
    <location>
        <begin position="93"/>
        <end position="109"/>
    </location>
</feature>
<evidence type="ECO:0000313" key="3">
    <source>
        <dbReference type="EnsemblMetazoa" id="XP_019857307.1"/>
    </source>
</evidence>
<dbReference type="KEGG" id="aqu:100635037"/>
<feature type="region of interest" description="Disordered" evidence="2">
    <location>
        <begin position="83"/>
        <end position="112"/>
    </location>
</feature>
<organism evidence="3 4">
    <name type="scientific">Amphimedon queenslandica</name>
    <name type="common">Sponge</name>
    <dbReference type="NCBI Taxonomy" id="400682"/>
    <lineage>
        <taxon>Eukaryota</taxon>
        <taxon>Metazoa</taxon>
        <taxon>Porifera</taxon>
        <taxon>Demospongiae</taxon>
        <taxon>Heteroscleromorpha</taxon>
        <taxon>Haplosclerida</taxon>
        <taxon>Niphatidae</taxon>
        <taxon>Amphimedon</taxon>
    </lineage>
</organism>
<feature type="repeat" description="ANK" evidence="1">
    <location>
        <begin position="1"/>
        <end position="31"/>
    </location>
</feature>
<dbReference type="PROSITE" id="PS50088">
    <property type="entry name" value="ANK_REPEAT"/>
    <property type="match status" value="1"/>
</dbReference>
<name>A0AAN0JKL8_AMPQE</name>
<keyword evidence="4" id="KW-1185">Reference proteome</keyword>
<accession>A0AAN0JKL8</accession>
<evidence type="ECO:0000313" key="4">
    <source>
        <dbReference type="Proteomes" id="UP000007879"/>
    </source>
</evidence>
<dbReference type="PROSITE" id="PS50297">
    <property type="entry name" value="ANK_REP_REGION"/>
    <property type="match status" value="1"/>
</dbReference>
<evidence type="ECO:0000256" key="2">
    <source>
        <dbReference type="SAM" id="MobiDB-lite"/>
    </source>
</evidence>
<dbReference type="Pfam" id="PF12796">
    <property type="entry name" value="Ank_2"/>
    <property type="match status" value="1"/>
</dbReference>
<protein>
    <submittedName>
        <fullName evidence="3">Uncharacterized protein</fullName>
    </submittedName>
</protein>
<proteinExistence type="predicted"/>
<dbReference type="InterPro" id="IPR036770">
    <property type="entry name" value="Ankyrin_rpt-contain_sf"/>
</dbReference>